<comment type="caution">
    <text evidence="1">The sequence shown here is derived from an EMBL/GenBank/DDBJ whole genome shotgun (WGS) entry which is preliminary data.</text>
</comment>
<evidence type="ECO:0000313" key="2">
    <source>
        <dbReference type="Proteomes" id="UP000223525"/>
    </source>
</evidence>
<gene>
    <name evidence="1" type="ORF">CA836_12715</name>
</gene>
<accession>A0A2C6ASY9</accession>
<protein>
    <submittedName>
        <fullName evidence="1">Uncharacterized protein</fullName>
    </submittedName>
</protein>
<reference evidence="1 2" key="1">
    <citation type="submission" date="2017-06" db="EMBL/GenBank/DDBJ databases">
        <title>Draft genome sequence of Fusobacterium nucleatum subsp. polymorphum KCOM 1248 (=ChDC F113).</title>
        <authorList>
            <person name="Kook J.-K."/>
            <person name="Park S.-N."/>
            <person name="Lim Y.K."/>
            <person name="Roh H."/>
        </authorList>
    </citation>
    <scope>NUCLEOTIDE SEQUENCE [LARGE SCALE GENOMIC DNA]</scope>
    <source>
        <strain evidence="2">KCOM 1248 (ChDC F113)</strain>
    </source>
</reference>
<dbReference type="AlphaFoldDB" id="A0A2C6ASY9"/>
<name>A0A2C6ASY9_FUSNP</name>
<dbReference type="Proteomes" id="UP000223525">
    <property type="component" value="Unassembled WGS sequence"/>
</dbReference>
<proteinExistence type="predicted"/>
<sequence>MGLNPKKIDKIVDSFAPQTLQVEIAGSKDYGIGFFDIDYKTRINPASPNGQYLFETFTSNINREGLALPPSWNQMTGIKQWQIEPGTIMLKGIADSQQLQGTQYIYPGGAEQIFIYQPWNYKTLLEP</sequence>
<dbReference type="EMBL" id="NIRK01000003">
    <property type="protein sequence ID" value="PHH95416.1"/>
    <property type="molecule type" value="Genomic_DNA"/>
</dbReference>
<evidence type="ECO:0000313" key="1">
    <source>
        <dbReference type="EMBL" id="PHH95416.1"/>
    </source>
</evidence>
<organism evidence="1 2">
    <name type="scientific">Fusobacterium nucleatum subsp. polymorphum</name>
    <name type="common">Fusobacterium polymorphum</name>
    <dbReference type="NCBI Taxonomy" id="76857"/>
    <lineage>
        <taxon>Bacteria</taxon>
        <taxon>Fusobacteriati</taxon>
        <taxon>Fusobacteriota</taxon>
        <taxon>Fusobacteriia</taxon>
        <taxon>Fusobacteriales</taxon>
        <taxon>Fusobacteriaceae</taxon>
        <taxon>Fusobacterium</taxon>
    </lineage>
</organism>